<dbReference type="InterPro" id="IPR016169">
    <property type="entry name" value="FAD-bd_PCMH_sub2"/>
</dbReference>
<dbReference type="SUPFAM" id="SSF55103">
    <property type="entry name" value="FAD-linked oxidases, C-terminal domain"/>
    <property type="match status" value="1"/>
</dbReference>
<dbReference type="FunFam" id="1.10.45.10:FF:000001">
    <property type="entry name" value="D-lactate dehydrogenase mitochondrial"/>
    <property type="match status" value="1"/>
</dbReference>
<dbReference type="InterPro" id="IPR004113">
    <property type="entry name" value="FAD-bd_oxidored_4_C"/>
</dbReference>
<dbReference type="Gene3D" id="3.30.465.10">
    <property type="match status" value="1"/>
</dbReference>
<protein>
    <submittedName>
        <fullName evidence="6">D-2-hydroxyacid dehydrogenase</fullName>
    </submittedName>
</protein>
<dbReference type="Gene3D" id="3.30.70.2190">
    <property type="match status" value="1"/>
</dbReference>
<keyword evidence="3" id="KW-0285">Flavoprotein</keyword>
<proteinExistence type="inferred from homology"/>
<evidence type="ECO:0000256" key="4">
    <source>
        <dbReference type="ARBA" id="ARBA00022827"/>
    </source>
</evidence>
<dbReference type="OrthoDB" id="9811557at2"/>
<comment type="caution">
    <text evidence="6">The sequence shown here is derived from an EMBL/GenBank/DDBJ whole genome shotgun (WGS) entry which is preliminary data.</text>
</comment>
<dbReference type="PANTHER" id="PTHR43716:SF2">
    <property type="entry name" value="BLL6224 PROTEIN"/>
    <property type="match status" value="1"/>
</dbReference>
<accession>A0A423PWK6</accession>
<dbReference type="InterPro" id="IPR036318">
    <property type="entry name" value="FAD-bd_PCMH-like_sf"/>
</dbReference>
<dbReference type="AlphaFoldDB" id="A0A423PWK6"/>
<dbReference type="PROSITE" id="PS51387">
    <property type="entry name" value="FAD_PCMH"/>
    <property type="match status" value="1"/>
</dbReference>
<evidence type="ECO:0000256" key="2">
    <source>
        <dbReference type="ARBA" id="ARBA00008000"/>
    </source>
</evidence>
<evidence type="ECO:0000256" key="1">
    <source>
        <dbReference type="ARBA" id="ARBA00001974"/>
    </source>
</evidence>
<dbReference type="Pfam" id="PF01565">
    <property type="entry name" value="FAD_binding_4"/>
    <property type="match status" value="1"/>
</dbReference>
<gene>
    <name evidence="6" type="ORF">SAJA_04985</name>
</gene>
<dbReference type="EMBL" id="AYKG01000012">
    <property type="protein sequence ID" value="ROO29998.1"/>
    <property type="molecule type" value="Genomic_DNA"/>
</dbReference>
<dbReference type="Gene3D" id="3.30.43.10">
    <property type="entry name" value="Uridine Diphospho-n-acetylenolpyruvylglucosamine Reductase, domain 2"/>
    <property type="match status" value="1"/>
</dbReference>
<dbReference type="RefSeq" id="WP_123657543.1">
    <property type="nucleotide sequence ID" value="NZ_AYKG01000012.1"/>
</dbReference>
<evidence type="ECO:0000256" key="3">
    <source>
        <dbReference type="ARBA" id="ARBA00022630"/>
    </source>
</evidence>
<dbReference type="GO" id="GO:0003824">
    <property type="term" value="F:catalytic activity"/>
    <property type="evidence" value="ECO:0007669"/>
    <property type="project" value="InterPro"/>
</dbReference>
<dbReference type="InterPro" id="IPR006094">
    <property type="entry name" value="Oxid_FAD_bind_N"/>
</dbReference>
<dbReference type="Gene3D" id="3.30.70.2740">
    <property type="match status" value="1"/>
</dbReference>
<dbReference type="InterPro" id="IPR016167">
    <property type="entry name" value="FAD-bd_PCMH_sub1"/>
</dbReference>
<comment type="cofactor">
    <cofactor evidence="1">
        <name>FAD</name>
        <dbReference type="ChEBI" id="CHEBI:57692"/>
    </cofactor>
</comment>
<dbReference type="InterPro" id="IPR016171">
    <property type="entry name" value="Vanillyl_alc_oxidase_C-sub2"/>
</dbReference>
<dbReference type="InterPro" id="IPR016166">
    <property type="entry name" value="FAD-bd_PCMH"/>
</dbReference>
<dbReference type="Pfam" id="PF02913">
    <property type="entry name" value="FAD-oxidase_C"/>
    <property type="match status" value="1"/>
</dbReference>
<dbReference type="Proteomes" id="UP000285310">
    <property type="component" value="Unassembled WGS sequence"/>
</dbReference>
<dbReference type="SUPFAM" id="SSF56176">
    <property type="entry name" value="FAD-binding/transporter-associated domain-like"/>
    <property type="match status" value="1"/>
</dbReference>
<evidence type="ECO:0000259" key="5">
    <source>
        <dbReference type="PROSITE" id="PS51387"/>
    </source>
</evidence>
<dbReference type="InterPro" id="IPR016164">
    <property type="entry name" value="FAD-linked_Oxase-like_C"/>
</dbReference>
<feature type="domain" description="FAD-binding PCMH-type" evidence="5">
    <location>
        <begin position="40"/>
        <end position="221"/>
    </location>
</feature>
<comment type="similarity">
    <text evidence="2">Belongs to the FAD-binding oxidoreductase/transferase type 4 family.</text>
</comment>
<dbReference type="InterPro" id="IPR051264">
    <property type="entry name" value="FAD-oxidored/transferase_4"/>
</dbReference>
<name>A0A423PWK6_9GAMM</name>
<organism evidence="6 7">
    <name type="scientific">Salinisphaera japonica YTM-1</name>
    <dbReference type="NCBI Taxonomy" id="1209778"/>
    <lineage>
        <taxon>Bacteria</taxon>
        <taxon>Pseudomonadati</taxon>
        <taxon>Pseudomonadota</taxon>
        <taxon>Gammaproteobacteria</taxon>
        <taxon>Salinisphaerales</taxon>
        <taxon>Salinisphaeraceae</taxon>
        <taxon>Salinisphaera</taxon>
    </lineage>
</organism>
<dbReference type="GO" id="GO:0022904">
    <property type="term" value="P:respiratory electron transport chain"/>
    <property type="evidence" value="ECO:0007669"/>
    <property type="project" value="TreeGrafter"/>
</dbReference>
<dbReference type="GO" id="GO:0071949">
    <property type="term" value="F:FAD binding"/>
    <property type="evidence" value="ECO:0007669"/>
    <property type="project" value="InterPro"/>
</dbReference>
<keyword evidence="7" id="KW-1185">Reference proteome</keyword>
<keyword evidence="4" id="KW-0274">FAD</keyword>
<dbReference type="PANTHER" id="PTHR43716">
    <property type="entry name" value="D-2-HYDROXYGLUTARATE DEHYDROGENASE, MITOCHONDRIAL"/>
    <property type="match status" value="1"/>
</dbReference>
<dbReference type="Gene3D" id="1.10.45.10">
    <property type="entry name" value="Vanillyl-alcohol Oxidase, Chain A, domain 4"/>
    <property type="match status" value="1"/>
</dbReference>
<evidence type="ECO:0000313" key="7">
    <source>
        <dbReference type="Proteomes" id="UP000285310"/>
    </source>
</evidence>
<dbReference type="InParanoid" id="A0A423PWK6"/>
<evidence type="ECO:0000313" key="6">
    <source>
        <dbReference type="EMBL" id="ROO29998.1"/>
    </source>
</evidence>
<sequence length="475" mass="50502">MTADSNPLITDLEAKLGADFVIDATAEAAVPYLTEWRGAFAPVARVVVRPGSTAEVADVVAVAIAHGAAIVPQGGNTGTVGGSAAHDPERQILMNLERLTAVRAIDTDNATMTVEAGCTLAAAQDAAEAEGFYLPIALASRERCRIGGNLASNAGGLNVIRYGNTRDQVLGLEVVTADGRIWDNLTGLRKDNSGYDLNDLFVGSEGTLGVITACVLSLAHPPRQRGVAFCAVRDAAAAVRIQRALRDETGDQVTGCELMSRQALALAVAHTEDCEWPFEPRHDWYLLIEVATAARGDWLAGIFNAALAAAQQRDDIRDLAVAETEDDQRTLWRLRESIPAAQTAEGASIKHDISLPVSKLPAFLAAAADDVAAVVPGIRPCAFGHVGDGNLHFNLSCPLDMTAEDFRAREADLNRVVHDRVAAMQGSVAAEHGVGRLKVDEIVRLKPAVEIDMLRAIKKALDPNNRMNPGVLVRI</sequence>
<reference evidence="6 7" key="1">
    <citation type="submission" date="2013-10" db="EMBL/GenBank/DDBJ databases">
        <title>Salinisphaera japonica YTM-1 Genome Sequencing.</title>
        <authorList>
            <person name="Lai Q."/>
            <person name="Li C."/>
            <person name="Shao Z."/>
        </authorList>
    </citation>
    <scope>NUCLEOTIDE SEQUENCE [LARGE SCALE GENOMIC DNA]</scope>
    <source>
        <strain evidence="6 7">YTM-1</strain>
    </source>
</reference>